<dbReference type="SUPFAM" id="SSF51905">
    <property type="entry name" value="FAD/NAD(P)-binding domain"/>
    <property type="match status" value="1"/>
</dbReference>
<dbReference type="Pfam" id="PF05834">
    <property type="entry name" value="Lycopene_cycl"/>
    <property type="match status" value="1"/>
</dbReference>
<protein>
    <recommendedName>
        <fullName evidence="2">Glucose-methanol-choline oxidoreductase N-terminal domain-containing protein</fullName>
    </recommendedName>
</protein>
<comment type="similarity">
    <text evidence="1">Belongs to the GMC oxidoreductase family.</text>
</comment>
<name>A0A8H4H040_9EURO</name>
<dbReference type="Proteomes" id="UP000653565">
    <property type="component" value="Unassembled WGS sequence"/>
</dbReference>
<organism evidence="3 4">
    <name type="scientific">Aspergillus fumigatiaffinis</name>
    <dbReference type="NCBI Taxonomy" id="340414"/>
    <lineage>
        <taxon>Eukaryota</taxon>
        <taxon>Fungi</taxon>
        <taxon>Dikarya</taxon>
        <taxon>Ascomycota</taxon>
        <taxon>Pezizomycotina</taxon>
        <taxon>Eurotiomycetes</taxon>
        <taxon>Eurotiomycetidae</taxon>
        <taxon>Eurotiales</taxon>
        <taxon>Aspergillaceae</taxon>
        <taxon>Aspergillus</taxon>
        <taxon>Aspergillus subgen. Fumigati</taxon>
    </lineage>
</organism>
<evidence type="ECO:0000259" key="2">
    <source>
        <dbReference type="Pfam" id="PF00732"/>
    </source>
</evidence>
<proteinExistence type="inferred from homology"/>
<dbReference type="InterPro" id="IPR036188">
    <property type="entry name" value="FAD/NAD-bd_sf"/>
</dbReference>
<dbReference type="PANTHER" id="PTHR11552:SF134">
    <property type="entry name" value="GLUCOSE-METHANOL-CHOLINE OXIDOREDUCTASE N-TERMINAL DOMAIN-CONTAINING PROTEIN"/>
    <property type="match status" value="1"/>
</dbReference>
<keyword evidence="4" id="KW-1185">Reference proteome</keyword>
<accession>A0A8H4H040</accession>
<dbReference type="InterPro" id="IPR000172">
    <property type="entry name" value="GMC_OxRdtase_N"/>
</dbReference>
<dbReference type="Pfam" id="PF00732">
    <property type="entry name" value="GMC_oxred_N"/>
    <property type="match status" value="1"/>
</dbReference>
<dbReference type="GO" id="GO:0016614">
    <property type="term" value="F:oxidoreductase activity, acting on CH-OH group of donors"/>
    <property type="evidence" value="ECO:0007669"/>
    <property type="project" value="InterPro"/>
</dbReference>
<comment type="caution">
    <text evidence="3">The sequence shown here is derived from an EMBL/GenBank/DDBJ whole genome shotgun (WGS) entry which is preliminary data.</text>
</comment>
<evidence type="ECO:0000313" key="3">
    <source>
        <dbReference type="EMBL" id="KAF4232306.1"/>
    </source>
</evidence>
<dbReference type="GO" id="GO:0050660">
    <property type="term" value="F:flavin adenine dinucleotide binding"/>
    <property type="evidence" value="ECO:0007669"/>
    <property type="project" value="InterPro"/>
</dbReference>
<evidence type="ECO:0000313" key="4">
    <source>
        <dbReference type="Proteomes" id="UP000653565"/>
    </source>
</evidence>
<dbReference type="PANTHER" id="PTHR11552">
    <property type="entry name" value="GLUCOSE-METHANOL-CHOLINE GMC OXIDOREDUCTASE"/>
    <property type="match status" value="1"/>
</dbReference>
<reference evidence="3" key="2">
    <citation type="submission" date="2020-04" db="EMBL/GenBank/DDBJ databases">
        <authorList>
            <person name="Santos R.A.C."/>
            <person name="Steenwyk J.L."/>
            <person name="Rivero-Menendez O."/>
            <person name="Mead M.E."/>
            <person name="Silva L.P."/>
            <person name="Bastos R.W."/>
            <person name="Alastruey-Izquierdo A."/>
            <person name="Goldman G.H."/>
            <person name="Rokas A."/>
        </authorList>
    </citation>
    <scope>NUCLEOTIDE SEQUENCE</scope>
    <source>
        <strain evidence="3">CNM-CM6805</strain>
    </source>
</reference>
<dbReference type="OrthoDB" id="4463580at2759"/>
<dbReference type="EMBL" id="JAAAPX010000092">
    <property type="protein sequence ID" value="KAF4232306.1"/>
    <property type="molecule type" value="Genomic_DNA"/>
</dbReference>
<reference evidence="3" key="1">
    <citation type="journal article" date="2020" name="bioRxiv">
        <title>Genomic and phenotypic heterogeneity of clinical isolates of the human pathogens Aspergillus fumigatus, Aspergillus lentulus and Aspergillus fumigatiaffinis.</title>
        <authorList>
            <person name="dos Santos R.A.C."/>
            <person name="Steenwyk J.L."/>
            <person name="Rivero-Menendez O."/>
            <person name="Mead M.E."/>
            <person name="Silva L.P."/>
            <person name="Bastos R.W."/>
            <person name="Alastruey-Izquierdo A."/>
            <person name="Goldman G.H."/>
            <person name="Rokas A."/>
        </authorList>
    </citation>
    <scope>NUCLEOTIDE SEQUENCE</scope>
    <source>
        <strain evidence="3">CNM-CM6805</strain>
    </source>
</reference>
<dbReference type="Gene3D" id="3.50.50.60">
    <property type="entry name" value="FAD/NAD(P)-binding domain"/>
    <property type="match status" value="1"/>
</dbReference>
<dbReference type="AlphaFoldDB" id="A0A8H4H040"/>
<gene>
    <name evidence="3" type="ORF">CNMCM6805_010044</name>
</gene>
<evidence type="ECO:0000256" key="1">
    <source>
        <dbReference type="ARBA" id="ARBA00010790"/>
    </source>
</evidence>
<feature type="domain" description="Glucose-methanol-choline oxidoreductase N-terminal" evidence="2">
    <location>
        <begin position="78"/>
        <end position="239"/>
    </location>
</feature>
<sequence>MGSESTWDFIIVGGGPAGCALAVDLARSTTHPRVLLLEAGVRGDDKSLHVDGQRWNTFLNKEVNWGYKTAEYWAVALTAINFSVFTVGSRDDYDEWATIVGDELYKWDRMQPRFRRLEAFDSTIAEPKNAKYAGPKSLDHGSQGALRVGFASEWEQDLPLMLDVFEQAGLVRNPDSNSGNPIGMALMVNSADRGRRITAADLLDTAPDTLKVITRSPVQRIALEGKKAIGVKCNGKQCKSSKFYLPAP</sequence>
<dbReference type="InterPro" id="IPR012132">
    <property type="entry name" value="GMC_OxRdtase"/>
</dbReference>